<evidence type="ECO:0000313" key="3">
    <source>
        <dbReference type="Proteomes" id="UP000467840"/>
    </source>
</evidence>
<feature type="domain" description="RNase H type-1" evidence="1">
    <location>
        <begin position="63"/>
        <end position="162"/>
    </location>
</feature>
<reference evidence="2 3" key="1">
    <citation type="journal article" date="2020" name="Mol. Plant">
        <title>The Chromosome-Based Rubber Tree Genome Provides New Insights into Spurge Genome Evolution and Rubber Biosynthesis.</title>
        <authorList>
            <person name="Liu J."/>
            <person name="Shi C."/>
            <person name="Shi C.C."/>
            <person name="Li W."/>
            <person name="Zhang Q.J."/>
            <person name="Zhang Y."/>
            <person name="Li K."/>
            <person name="Lu H.F."/>
            <person name="Shi C."/>
            <person name="Zhu S.T."/>
            <person name="Xiao Z.Y."/>
            <person name="Nan H."/>
            <person name="Yue Y."/>
            <person name="Zhu X.G."/>
            <person name="Wu Y."/>
            <person name="Hong X.N."/>
            <person name="Fan G.Y."/>
            <person name="Tong Y."/>
            <person name="Zhang D."/>
            <person name="Mao C.L."/>
            <person name="Liu Y.L."/>
            <person name="Hao S.J."/>
            <person name="Liu W.Q."/>
            <person name="Lv M.Q."/>
            <person name="Zhang H.B."/>
            <person name="Liu Y."/>
            <person name="Hu-Tang G.R."/>
            <person name="Wang J.P."/>
            <person name="Wang J.H."/>
            <person name="Sun Y.H."/>
            <person name="Ni S.B."/>
            <person name="Chen W.B."/>
            <person name="Zhang X.C."/>
            <person name="Jiao Y.N."/>
            <person name="Eichler E.E."/>
            <person name="Li G.H."/>
            <person name="Liu X."/>
            <person name="Gao L.Z."/>
        </authorList>
    </citation>
    <scope>NUCLEOTIDE SEQUENCE [LARGE SCALE GENOMIC DNA]</scope>
    <source>
        <strain evidence="3">cv. GT1</strain>
        <tissue evidence="2">Leaf</tissue>
    </source>
</reference>
<comment type="caution">
    <text evidence="2">The sequence shown here is derived from an EMBL/GenBank/DDBJ whole genome shotgun (WGS) entry which is preliminary data.</text>
</comment>
<sequence>MVDNLGVRIDDFDETSLGRWFCWLVQVADRESVVRMPFRCPWYQMAQGSVVGCRPQMACYVDVDAAFISSAGQMGAGVAVRNVEGVLIAACSKQFSSVQSVEMANSLRRVFGLDFALQNGFQRIVAETGSKTLHSALLRQQLGHAPFLQIAEDCVQRAHSFVQLLILLSRWKCFCSWHCLVCSRQDVDLFVHDVLPPQLLSLY</sequence>
<dbReference type="GO" id="GO:0004523">
    <property type="term" value="F:RNA-DNA hybrid ribonuclease activity"/>
    <property type="evidence" value="ECO:0007669"/>
    <property type="project" value="InterPro"/>
</dbReference>
<dbReference type="GO" id="GO:0003676">
    <property type="term" value="F:nucleic acid binding"/>
    <property type="evidence" value="ECO:0007669"/>
    <property type="project" value="InterPro"/>
</dbReference>
<dbReference type="PANTHER" id="PTHR47074">
    <property type="entry name" value="BNAC02G40300D PROTEIN"/>
    <property type="match status" value="1"/>
</dbReference>
<proteinExistence type="predicted"/>
<evidence type="ECO:0000313" key="2">
    <source>
        <dbReference type="EMBL" id="KAF2325668.1"/>
    </source>
</evidence>
<dbReference type="AlphaFoldDB" id="A0A6A6NKG7"/>
<dbReference type="Proteomes" id="UP000467840">
    <property type="component" value="Chromosome 5"/>
</dbReference>
<dbReference type="InterPro" id="IPR002156">
    <property type="entry name" value="RNaseH_domain"/>
</dbReference>
<gene>
    <name evidence="2" type="ORF">GH714_032440</name>
</gene>
<evidence type="ECO:0000259" key="1">
    <source>
        <dbReference type="Pfam" id="PF13456"/>
    </source>
</evidence>
<name>A0A6A6NKG7_HEVBR</name>
<organism evidence="2 3">
    <name type="scientific">Hevea brasiliensis</name>
    <name type="common">Para rubber tree</name>
    <name type="synonym">Siphonia brasiliensis</name>
    <dbReference type="NCBI Taxonomy" id="3981"/>
    <lineage>
        <taxon>Eukaryota</taxon>
        <taxon>Viridiplantae</taxon>
        <taxon>Streptophyta</taxon>
        <taxon>Embryophyta</taxon>
        <taxon>Tracheophyta</taxon>
        <taxon>Spermatophyta</taxon>
        <taxon>Magnoliopsida</taxon>
        <taxon>eudicotyledons</taxon>
        <taxon>Gunneridae</taxon>
        <taxon>Pentapetalae</taxon>
        <taxon>rosids</taxon>
        <taxon>fabids</taxon>
        <taxon>Malpighiales</taxon>
        <taxon>Euphorbiaceae</taxon>
        <taxon>Crotonoideae</taxon>
        <taxon>Micrandreae</taxon>
        <taxon>Hevea</taxon>
    </lineage>
</organism>
<dbReference type="InterPro" id="IPR052929">
    <property type="entry name" value="RNase_H-like_EbsB-rel"/>
</dbReference>
<keyword evidence="3" id="KW-1185">Reference proteome</keyword>
<dbReference type="EMBL" id="JAAGAX010000001">
    <property type="protein sequence ID" value="KAF2325668.1"/>
    <property type="molecule type" value="Genomic_DNA"/>
</dbReference>
<protein>
    <recommendedName>
        <fullName evidence="1">RNase H type-1 domain-containing protein</fullName>
    </recommendedName>
</protein>
<dbReference type="PANTHER" id="PTHR47074:SF21">
    <property type="entry name" value="RNASE H TYPE-1 DOMAIN-CONTAINING PROTEIN"/>
    <property type="match status" value="1"/>
</dbReference>
<dbReference type="Pfam" id="PF13456">
    <property type="entry name" value="RVT_3"/>
    <property type="match status" value="1"/>
</dbReference>
<accession>A0A6A6NKG7</accession>